<dbReference type="Proteomes" id="UP000050557">
    <property type="component" value="Unassembled WGS sequence"/>
</dbReference>
<dbReference type="AlphaFoldDB" id="A0A0P9S202"/>
<protein>
    <submittedName>
        <fullName evidence="1">Uncharacterized protein</fullName>
    </submittedName>
</protein>
<comment type="caution">
    <text evidence="1">The sequence shown here is derived from an EMBL/GenBank/DDBJ whole genome shotgun (WGS) entry which is preliminary data.</text>
</comment>
<accession>A0A0P9S202</accession>
<dbReference type="EMBL" id="LJQM01000009">
    <property type="protein sequence ID" value="KPX50217.1"/>
    <property type="molecule type" value="Genomic_DNA"/>
</dbReference>
<name>A0A0P9S202_9PSED</name>
<sequence>MLFVLNIGRRDPMSDLIQDTPAALAWAEAAEKRHKTGKFGEIVQAVIWTDARSLDGLLKVDVDPEKLVAQINLEPFVLLHNHDPGCPKGKLLESAYFESAAGRKFVAAVIGYYAGGDVLSFRGLGIDAGELVTPPERLPRLPDDLRIQIGTDARDVDDNWLNQITNDPPTRIDRRNLSHNAAQSLQELIVIGLPYVVLVWNPFVKAFATEAGKVTFAGIHAWLRKLLTRMADRRNPILDFHSHQDGCQISFLFRGKDEKILHTALEKLAGAAAQAAQLVSRLKIQGKVSKQLVYEFDKDALLWSPSFVILTDDRIITDNLALIAIENLPKGLSLGLTRSDSV</sequence>
<evidence type="ECO:0000313" key="2">
    <source>
        <dbReference type="Proteomes" id="UP000050557"/>
    </source>
</evidence>
<evidence type="ECO:0000313" key="1">
    <source>
        <dbReference type="EMBL" id="KPX50217.1"/>
    </source>
</evidence>
<reference evidence="1 2" key="1">
    <citation type="submission" date="2015-09" db="EMBL/GenBank/DDBJ databases">
        <title>Genome announcement of multiple Pseudomonas syringae strains.</title>
        <authorList>
            <person name="Thakur S."/>
            <person name="Wang P.W."/>
            <person name="Gong Y."/>
            <person name="Weir B.S."/>
            <person name="Guttman D.S."/>
        </authorList>
    </citation>
    <scope>NUCLEOTIDE SEQUENCE [LARGE SCALE GENOMIC DNA]</scope>
    <source>
        <strain evidence="1 2">ICMP4531</strain>
    </source>
</reference>
<organism evidence="1 2">
    <name type="scientific">Pseudomonas syringae pv. helianthi</name>
    <dbReference type="NCBI Taxonomy" id="251654"/>
    <lineage>
        <taxon>Bacteria</taxon>
        <taxon>Pseudomonadati</taxon>
        <taxon>Pseudomonadota</taxon>
        <taxon>Gammaproteobacteria</taxon>
        <taxon>Pseudomonadales</taxon>
        <taxon>Pseudomonadaceae</taxon>
        <taxon>Pseudomonas</taxon>
    </lineage>
</organism>
<proteinExistence type="predicted"/>
<gene>
    <name evidence="1" type="ORF">ALO68_03945</name>
</gene>
<dbReference type="PATRIC" id="fig|251654.3.peg.5245"/>